<reference evidence="3 4" key="1">
    <citation type="submission" date="2017-05" db="EMBL/GenBank/DDBJ databases">
        <title>Acinetobacter populi ANC 5415 (= PBJ7), whole genome shotgun sequencing project.</title>
        <authorList>
            <person name="Nemec A."/>
            <person name="Radolfova-Krizova L."/>
        </authorList>
    </citation>
    <scope>NUCLEOTIDE SEQUENCE [LARGE SCALE GENOMIC DNA]</scope>
    <source>
        <strain evidence="3 4">PBJ7</strain>
    </source>
</reference>
<dbReference type="GO" id="GO:0032259">
    <property type="term" value="P:methylation"/>
    <property type="evidence" value="ECO:0007669"/>
    <property type="project" value="UniProtKB-KW"/>
</dbReference>
<dbReference type="CDD" id="cd06445">
    <property type="entry name" value="ATase"/>
    <property type="match status" value="1"/>
</dbReference>
<organism evidence="3 4">
    <name type="scientific">Acinetobacter populi</name>
    <dbReference type="NCBI Taxonomy" id="1582270"/>
    <lineage>
        <taxon>Bacteria</taxon>
        <taxon>Pseudomonadati</taxon>
        <taxon>Pseudomonadota</taxon>
        <taxon>Gammaproteobacteria</taxon>
        <taxon>Moraxellales</taxon>
        <taxon>Moraxellaceae</taxon>
        <taxon>Acinetobacter</taxon>
    </lineage>
</organism>
<dbReference type="RefSeq" id="WP_087618808.1">
    <property type="nucleotide sequence ID" value="NZ_NEXX01000001.1"/>
</dbReference>
<comment type="caution">
    <text evidence="3">The sequence shown here is derived from an EMBL/GenBank/DDBJ whole genome shotgun (WGS) entry which is preliminary data.</text>
</comment>
<keyword evidence="3" id="KW-0808">Transferase</keyword>
<keyword evidence="3" id="KW-0489">Methyltransferase</keyword>
<evidence type="ECO:0000256" key="1">
    <source>
        <dbReference type="ARBA" id="ARBA00022763"/>
    </source>
</evidence>
<dbReference type="InterPro" id="IPR036217">
    <property type="entry name" value="MethylDNA_cys_MeTrfase_DNAb"/>
</dbReference>
<dbReference type="InterPro" id="IPR014048">
    <property type="entry name" value="MethylDNA_cys_MeTrfase_DNA-bd"/>
</dbReference>
<dbReference type="PANTHER" id="PTHR42942">
    <property type="entry name" value="6-O-METHYLGUANINE DNA METHYLTRANSFERASE"/>
    <property type="match status" value="1"/>
</dbReference>
<proteinExistence type="predicted"/>
<dbReference type="InterPro" id="IPR036388">
    <property type="entry name" value="WH-like_DNA-bd_sf"/>
</dbReference>
<dbReference type="InterPro" id="IPR052520">
    <property type="entry name" value="ATL_DNA_repair"/>
</dbReference>
<dbReference type="SUPFAM" id="SSF46767">
    <property type="entry name" value="Methylated DNA-protein cysteine methyltransferase, C-terminal domain"/>
    <property type="match status" value="1"/>
</dbReference>
<dbReference type="AlphaFoldDB" id="A0A1Z9Z137"/>
<gene>
    <name evidence="3" type="ORF">CAP51_00740</name>
</gene>
<evidence type="ECO:0000313" key="3">
    <source>
        <dbReference type="EMBL" id="OUY08183.1"/>
    </source>
</evidence>
<keyword evidence="4" id="KW-1185">Reference proteome</keyword>
<protein>
    <submittedName>
        <fullName evidence="3">Methyltransferase</fullName>
    </submittedName>
</protein>
<keyword evidence="1" id="KW-0227">DNA damage</keyword>
<dbReference type="EMBL" id="NEXX01000001">
    <property type="protein sequence ID" value="OUY08183.1"/>
    <property type="molecule type" value="Genomic_DNA"/>
</dbReference>
<evidence type="ECO:0000259" key="2">
    <source>
        <dbReference type="Pfam" id="PF01035"/>
    </source>
</evidence>
<accession>A0A1Z9Z137</accession>
<evidence type="ECO:0000313" key="4">
    <source>
        <dbReference type="Proteomes" id="UP000196536"/>
    </source>
</evidence>
<dbReference type="OrthoDB" id="9132167at2"/>
<dbReference type="PANTHER" id="PTHR42942:SF1">
    <property type="entry name" value="ALKYLTRANSFERASE-LIKE PROTEIN 1"/>
    <property type="match status" value="1"/>
</dbReference>
<dbReference type="GO" id="GO:0006281">
    <property type="term" value="P:DNA repair"/>
    <property type="evidence" value="ECO:0007669"/>
    <property type="project" value="InterPro"/>
</dbReference>
<dbReference type="GO" id="GO:0008168">
    <property type="term" value="F:methyltransferase activity"/>
    <property type="evidence" value="ECO:0007669"/>
    <property type="project" value="UniProtKB-KW"/>
</dbReference>
<dbReference type="Gene3D" id="1.10.10.10">
    <property type="entry name" value="Winged helix-like DNA-binding domain superfamily/Winged helix DNA-binding domain"/>
    <property type="match status" value="1"/>
</dbReference>
<dbReference type="Proteomes" id="UP000196536">
    <property type="component" value="Unassembled WGS sequence"/>
</dbReference>
<feature type="domain" description="Methylated-DNA-[protein]-cysteine S-methyltransferase DNA binding" evidence="2">
    <location>
        <begin position="7"/>
        <end position="88"/>
    </location>
</feature>
<name>A0A1Z9Z137_9GAMM</name>
<dbReference type="Pfam" id="PF01035">
    <property type="entry name" value="DNA_binding_1"/>
    <property type="match status" value="1"/>
</dbReference>
<sequence length="102" mass="11580">MQNIELARQILAVVDLIPYGRVASYGQVARLAGLPRHARMVAKVLQHTDDNSEIPWHRVVNAQGQIRTTGVNAKGENIQKLMLLEEGVTFKNNRIALKYFEW</sequence>